<feature type="compositionally biased region" description="Acidic residues" evidence="1">
    <location>
        <begin position="340"/>
        <end position="352"/>
    </location>
</feature>
<feature type="region of interest" description="Disordered" evidence="1">
    <location>
        <begin position="754"/>
        <end position="780"/>
    </location>
</feature>
<sequence length="821" mass="90903">MEYLRNNLPLPFRQPNHSDIELDDIEAGNSSAHQAHPLNPSNGPSYYSHPLSPDTESASNAPPPNLDSGPAHYIPPYADSVPAPYAPSLGTNSGPGSNTNPQYPDSMSVDNSHQALQPSTAPFSFSFPSSVSSMILSGALPLLPPIEIAANSGKRRMQNNQGINKVRVVQQTSQLASLREVQQIGQQYEEGFTKKTREYQEMADERLKQAEQQLAEANRRADEATKQAGASKVYAEQIAKRSEELSQQASKQLSAAIARAEEAEKLATATSREAEERFQNALESATRSMEEKLADVIKRLDGNGNRGQAERMDVDNARSPASRHGSGDNTGQWRERKENDSEDGGSDPEDETVANLLLSRPRNAGRSVHTELGVDEEHSVAEHSEGNTVPDSTVPDGDSDDGMGAVADDQEPTAAQKGKGKEITVPPPRKFHQTKGGANPANINMNTQPVNHVRFADSSSGPSGGSSASNQPPASPMANTESMSSPRLRQRHSNNHRRGPAPIFGMGAEDSRSSRPSDRHVYPQSKLRGFTTVRKTQLAAVRDSMNRLMHIQKDKDVILVESATEEEVEEFDEGTIMVPELDPMRPFLESSKSNIWNNALCDMFTAHFADEMAEQGVQLTDEALETVEAMFLDRLVRLSRLWREARKFTSEDLSERKKRSNTQARRNTRRVDLYNDRLEICYGNLKNRDNSVDPGWKVSAEMIEELGPAGMSSDESEVDEETKKITYRIRRRHWRSKACKERLLLVDSDRNITNALGGARPGKQPRERIRSSGSTISKRAPTIGCPTNYYSREWVANLSSERMVRALKMKRKKELGNVQVN</sequence>
<evidence type="ECO:0000313" key="3">
    <source>
        <dbReference type="Proteomes" id="UP000027222"/>
    </source>
</evidence>
<proteinExistence type="predicted"/>
<feature type="region of interest" description="Disordered" evidence="1">
    <location>
        <begin position="267"/>
        <end position="287"/>
    </location>
</feature>
<dbReference type="AlphaFoldDB" id="A0A067T098"/>
<organism evidence="2 3">
    <name type="scientific">Galerina marginata (strain CBS 339.88)</name>
    <dbReference type="NCBI Taxonomy" id="685588"/>
    <lineage>
        <taxon>Eukaryota</taxon>
        <taxon>Fungi</taxon>
        <taxon>Dikarya</taxon>
        <taxon>Basidiomycota</taxon>
        <taxon>Agaricomycotina</taxon>
        <taxon>Agaricomycetes</taxon>
        <taxon>Agaricomycetidae</taxon>
        <taxon>Agaricales</taxon>
        <taxon>Agaricineae</taxon>
        <taxon>Strophariaceae</taxon>
        <taxon>Galerina</taxon>
    </lineage>
</organism>
<feature type="region of interest" description="Disordered" evidence="1">
    <location>
        <begin position="1"/>
        <end position="117"/>
    </location>
</feature>
<gene>
    <name evidence="2" type="ORF">GALMADRAFT_139528</name>
</gene>
<dbReference type="EMBL" id="KL142378">
    <property type="protein sequence ID" value="KDR76615.1"/>
    <property type="molecule type" value="Genomic_DNA"/>
</dbReference>
<accession>A0A067T098</accession>
<protein>
    <submittedName>
        <fullName evidence="2">Uncharacterized protein</fullName>
    </submittedName>
</protein>
<evidence type="ECO:0000313" key="2">
    <source>
        <dbReference type="EMBL" id="KDR76615.1"/>
    </source>
</evidence>
<feature type="compositionally biased region" description="Polar residues" evidence="1">
    <location>
        <begin position="89"/>
        <end position="117"/>
    </location>
</feature>
<feature type="compositionally biased region" description="Basic and acidic residues" evidence="1">
    <location>
        <begin position="509"/>
        <end position="521"/>
    </location>
</feature>
<evidence type="ECO:0000256" key="1">
    <source>
        <dbReference type="SAM" id="MobiDB-lite"/>
    </source>
</evidence>
<feature type="compositionally biased region" description="Polar residues" evidence="1">
    <location>
        <begin position="28"/>
        <end position="45"/>
    </location>
</feature>
<dbReference type="HOGENOM" id="CLU_362484_0_0_1"/>
<dbReference type="Proteomes" id="UP000027222">
    <property type="component" value="Unassembled WGS sequence"/>
</dbReference>
<feature type="compositionally biased region" description="Basic and acidic residues" evidence="1">
    <location>
        <begin position="375"/>
        <end position="385"/>
    </location>
</feature>
<feature type="region of interest" description="Disordered" evidence="1">
    <location>
        <begin position="300"/>
        <end position="524"/>
    </location>
</feature>
<keyword evidence="3" id="KW-1185">Reference proteome</keyword>
<feature type="compositionally biased region" description="Basic residues" evidence="1">
    <location>
        <begin position="488"/>
        <end position="499"/>
    </location>
</feature>
<reference evidence="3" key="1">
    <citation type="journal article" date="2014" name="Proc. Natl. Acad. Sci. U.S.A.">
        <title>Extensive sampling of basidiomycete genomes demonstrates inadequacy of the white-rot/brown-rot paradigm for wood decay fungi.</title>
        <authorList>
            <person name="Riley R."/>
            <person name="Salamov A.A."/>
            <person name="Brown D.W."/>
            <person name="Nagy L.G."/>
            <person name="Floudas D."/>
            <person name="Held B.W."/>
            <person name="Levasseur A."/>
            <person name="Lombard V."/>
            <person name="Morin E."/>
            <person name="Otillar R."/>
            <person name="Lindquist E.A."/>
            <person name="Sun H."/>
            <person name="LaButti K.M."/>
            <person name="Schmutz J."/>
            <person name="Jabbour D."/>
            <person name="Luo H."/>
            <person name="Baker S.E."/>
            <person name="Pisabarro A.G."/>
            <person name="Walton J.D."/>
            <person name="Blanchette R.A."/>
            <person name="Henrissat B."/>
            <person name="Martin F."/>
            <person name="Cullen D."/>
            <person name="Hibbett D.S."/>
            <person name="Grigoriev I.V."/>
        </authorList>
    </citation>
    <scope>NUCLEOTIDE SEQUENCE [LARGE SCALE GENOMIC DNA]</scope>
    <source>
        <strain evidence="3">CBS 339.88</strain>
    </source>
</reference>
<feature type="compositionally biased region" description="Low complexity" evidence="1">
    <location>
        <begin position="456"/>
        <end position="472"/>
    </location>
</feature>
<dbReference type="OrthoDB" id="3224221at2759"/>
<name>A0A067T098_GALM3</name>
<feature type="compositionally biased region" description="Polar residues" evidence="1">
    <location>
        <begin position="477"/>
        <end position="487"/>
    </location>
</feature>
<dbReference type="STRING" id="685588.A0A067T098"/>
<feature type="compositionally biased region" description="Polar residues" evidence="1">
    <location>
        <begin position="441"/>
        <end position="450"/>
    </location>
</feature>